<dbReference type="RefSeq" id="WP_011825077.1">
    <property type="nucleotide sequence ID" value="NC_008820.1"/>
</dbReference>
<reference evidence="2 3" key="1">
    <citation type="journal article" date="2007" name="PLoS Genet.">
        <title>Patterns and implications of gene gain and loss in the evolution of Prochlorococcus.</title>
        <authorList>
            <person name="Kettler G.C."/>
            <person name="Martiny A.C."/>
            <person name="Huang K."/>
            <person name="Zucker J."/>
            <person name="Coleman M.L."/>
            <person name="Rodrigue S."/>
            <person name="Chen F."/>
            <person name="Lapidus A."/>
            <person name="Ferriera S."/>
            <person name="Johnson J."/>
            <person name="Steglich C."/>
            <person name="Church G.M."/>
            <person name="Richardson P."/>
            <person name="Chisholm S.W."/>
        </authorList>
    </citation>
    <scope>NUCLEOTIDE SEQUENCE [LARGE SCALE GENOMIC DNA]</scope>
    <source>
        <strain evidence="2 3">MIT 9303</strain>
    </source>
</reference>
<dbReference type="PANTHER" id="PTHR36716">
    <property type="entry name" value="F3H9.20 PROTEIN"/>
    <property type="match status" value="1"/>
</dbReference>
<evidence type="ECO:0000313" key="2">
    <source>
        <dbReference type="EMBL" id="ABM77152.1"/>
    </source>
</evidence>
<organism evidence="2 3">
    <name type="scientific">Prochlorococcus marinus (strain MIT 9303)</name>
    <dbReference type="NCBI Taxonomy" id="59922"/>
    <lineage>
        <taxon>Bacteria</taxon>
        <taxon>Bacillati</taxon>
        <taxon>Cyanobacteriota</taxon>
        <taxon>Cyanophyceae</taxon>
        <taxon>Synechococcales</taxon>
        <taxon>Prochlorococcaceae</taxon>
        <taxon>Prochlorococcus</taxon>
    </lineage>
</organism>
<dbReference type="STRING" id="59922.P9303_04001"/>
<dbReference type="InterPro" id="IPR019275">
    <property type="entry name" value="DUF2301"/>
</dbReference>
<dbReference type="Proteomes" id="UP000002274">
    <property type="component" value="Chromosome"/>
</dbReference>
<keyword evidence="1" id="KW-0812">Transmembrane</keyword>
<feature type="transmembrane region" description="Helical" evidence="1">
    <location>
        <begin position="42"/>
        <end position="60"/>
    </location>
</feature>
<feature type="transmembrane region" description="Helical" evidence="1">
    <location>
        <begin position="127"/>
        <end position="148"/>
    </location>
</feature>
<dbReference type="Pfam" id="PF10063">
    <property type="entry name" value="DUF2301"/>
    <property type="match status" value="1"/>
</dbReference>
<sequence>MTDNTQSLNSDIAAMAEKEFEGVYGRYRITSTDELEVQRYRLALLLCGVAFTAGLGQWLMLGPTWAWLWLLPMSIGLGLALNWIHIYLRPLHQALKLLWALGCLGAVVMAWSIGTDTMLSTVAAQPAWTWAIGPLFAALTGVGFKEFFCFGRPEAIGLTLLIPIALLGHLSGLMSGSIVMGLLGSAALLLLVLALRKFGMDAAADVGDKSVFAYLSNQQANEAL</sequence>
<protein>
    <submittedName>
        <fullName evidence="2">Conserved hypothetical membrane protein</fullName>
    </submittedName>
</protein>
<feature type="transmembrane region" description="Helical" evidence="1">
    <location>
        <begin position="97"/>
        <end position="115"/>
    </location>
</feature>
<dbReference type="BioCyc" id="PMAR59922:G1G80-373-MONOMER"/>
<dbReference type="AlphaFoldDB" id="A2C6P2"/>
<keyword evidence="1" id="KW-0472">Membrane</keyword>
<gene>
    <name evidence="2" type="ordered locus">P9303_04001</name>
</gene>
<keyword evidence="1" id="KW-1133">Transmembrane helix</keyword>
<evidence type="ECO:0000256" key="1">
    <source>
        <dbReference type="SAM" id="Phobius"/>
    </source>
</evidence>
<dbReference type="KEGG" id="pmf:P9303_04001"/>
<proteinExistence type="predicted"/>
<name>A2C6P2_PROM3</name>
<dbReference type="HOGENOM" id="CLU_078357_0_0_3"/>
<dbReference type="PANTHER" id="PTHR36716:SF2">
    <property type="entry name" value="F3H9.20 PROTEIN"/>
    <property type="match status" value="1"/>
</dbReference>
<feature type="transmembrane region" description="Helical" evidence="1">
    <location>
        <begin position="66"/>
        <end position="85"/>
    </location>
</feature>
<feature type="transmembrane region" description="Helical" evidence="1">
    <location>
        <begin position="178"/>
        <end position="195"/>
    </location>
</feature>
<accession>A2C6P2</accession>
<dbReference type="EMBL" id="CP000554">
    <property type="protein sequence ID" value="ABM77152.1"/>
    <property type="molecule type" value="Genomic_DNA"/>
</dbReference>
<evidence type="ECO:0000313" key="3">
    <source>
        <dbReference type="Proteomes" id="UP000002274"/>
    </source>
</evidence>
<feature type="transmembrane region" description="Helical" evidence="1">
    <location>
        <begin position="155"/>
        <end position="172"/>
    </location>
</feature>